<sequence length="151" mass="16414" precursor="true">MPEAGVYCAKVLYRVARPEIPASLPLRMARLVYSSCAGLAPEGVRHSGDSSFHALFEEGDYVLDLYLKPHEGRDLVSAVGQILDRAQSDRLYENSNVTVLREGEVVARTTTNGFGEFHLTFAPADNLMLTVSLEGECVLVSVLPRSNGEGS</sequence>
<dbReference type="KEGG" id="sus:Acid_3134"/>
<evidence type="ECO:0000313" key="1">
    <source>
        <dbReference type="EMBL" id="ABJ84112.1"/>
    </source>
</evidence>
<dbReference type="EMBL" id="CP000473">
    <property type="protein sequence ID" value="ABJ84112.1"/>
    <property type="molecule type" value="Genomic_DNA"/>
</dbReference>
<dbReference type="STRING" id="234267.Acid_3134"/>
<dbReference type="InParanoid" id="Q022I8"/>
<reference evidence="1" key="1">
    <citation type="submission" date="2006-10" db="EMBL/GenBank/DDBJ databases">
        <title>Complete sequence of Solibacter usitatus Ellin6076.</title>
        <authorList>
            <consortium name="US DOE Joint Genome Institute"/>
            <person name="Copeland A."/>
            <person name="Lucas S."/>
            <person name="Lapidus A."/>
            <person name="Barry K."/>
            <person name="Detter J.C."/>
            <person name="Glavina del Rio T."/>
            <person name="Hammon N."/>
            <person name="Israni S."/>
            <person name="Dalin E."/>
            <person name="Tice H."/>
            <person name="Pitluck S."/>
            <person name="Thompson L.S."/>
            <person name="Brettin T."/>
            <person name="Bruce D."/>
            <person name="Han C."/>
            <person name="Tapia R."/>
            <person name="Gilna P."/>
            <person name="Schmutz J."/>
            <person name="Larimer F."/>
            <person name="Land M."/>
            <person name="Hauser L."/>
            <person name="Kyrpides N."/>
            <person name="Mikhailova N."/>
            <person name="Janssen P.H."/>
            <person name="Kuske C.R."/>
            <person name="Richardson P."/>
        </authorList>
    </citation>
    <scope>NUCLEOTIDE SEQUENCE</scope>
    <source>
        <strain evidence="1">Ellin6076</strain>
    </source>
</reference>
<name>Q022I8_SOLUE</name>
<gene>
    <name evidence="1" type="ordered locus">Acid_3134</name>
</gene>
<dbReference type="AlphaFoldDB" id="Q022I8"/>
<dbReference type="HOGENOM" id="CLU_1730194_0_0_0"/>
<organism evidence="1">
    <name type="scientific">Solibacter usitatus (strain Ellin6076)</name>
    <dbReference type="NCBI Taxonomy" id="234267"/>
    <lineage>
        <taxon>Bacteria</taxon>
        <taxon>Pseudomonadati</taxon>
        <taxon>Acidobacteriota</taxon>
        <taxon>Terriglobia</taxon>
        <taxon>Bryobacterales</taxon>
        <taxon>Solibacteraceae</taxon>
        <taxon>Candidatus Solibacter</taxon>
    </lineage>
</organism>
<protein>
    <submittedName>
        <fullName evidence="1">Uncharacterized protein</fullName>
    </submittedName>
</protein>
<proteinExistence type="predicted"/>
<accession>Q022I8</accession>